<dbReference type="EMBL" id="PGCI01000144">
    <property type="protein sequence ID" value="PLW37329.1"/>
    <property type="molecule type" value="Genomic_DNA"/>
</dbReference>
<accession>A0A2N5UHV2</accession>
<evidence type="ECO:0000313" key="3">
    <source>
        <dbReference type="EMBL" id="PLW41794.1"/>
    </source>
</evidence>
<dbReference type="AlphaFoldDB" id="A0A2N5UHV2"/>
<evidence type="ECO:0000256" key="1">
    <source>
        <dbReference type="SAM" id="MobiDB-lite"/>
    </source>
</evidence>
<feature type="region of interest" description="Disordered" evidence="1">
    <location>
        <begin position="1"/>
        <end position="64"/>
    </location>
</feature>
<dbReference type="EMBL" id="PGCJ01000165">
    <property type="protein sequence ID" value="PLW41794.1"/>
    <property type="molecule type" value="Genomic_DNA"/>
</dbReference>
<proteinExistence type="predicted"/>
<dbReference type="Proteomes" id="UP000235388">
    <property type="component" value="Unassembled WGS sequence"/>
</dbReference>
<protein>
    <submittedName>
        <fullName evidence="2">Uncharacterized protein</fullName>
    </submittedName>
</protein>
<keyword evidence="4" id="KW-1185">Reference proteome</keyword>
<feature type="region of interest" description="Disordered" evidence="1">
    <location>
        <begin position="78"/>
        <end position="118"/>
    </location>
</feature>
<sequence>MEVATNCKRKGQNSTNPNNPPLPHQHHPSPKSPPSCNSHSSIAGRPFFPTSHLNHPQATSCAGPLPLSIKYSSLQKSANLTEKTPAPLLRAPSEANSTGKNPDQLLKTSEAEATGACK</sequence>
<organism evidence="2 5">
    <name type="scientific">Puccinia coronata f. sp. avenae</name>
    <dbReference type="NCBI Taxonomy" id="200324"/>
    <lineage>
        <taxon>Eukaryota</taxon>
        <taxon>Fungi</taxon>
        <taxon>Dikarya</taxon>
        <taxon>Basidiomycota</taxon>
        <taxon>Pucciniomycotina</taxon>
        <taxon>Pucciniomycetes</taxon>
        <taxon>Pucciniales</taxon>
        <taxon>Pucciniaceae</taxon>
        <taxon>Puccinia</taxon>
    </lineage>
</organism>
<comment type="caution">
    <text evidence="2">The sequence shown here is derived from an EMBL/GenBank/DDBJ whole genome shotgun (WGS) entry which is preliminary data.</text>
</comment>
<evidence type="ECO:0000313" key="2">
    <source>
        <dbReference type="EMBL" id="PLW37329.1"/>
    </source>
</evidence>
<feature type="compositionally biased region" description="Polar residues" evidence="1">
    <location>
        <begin position="51"/>
        <end position="60"/>
    </location>
</feature>
<gene>
    <name evidence="3" type="ORF">PCANC_11502</name>
    <name evidence="2" type="ORF">PCASD_09643</name>
</gene>
<name>A0A2N5UHV2_9BASI</name>
<evidence type="ECO:0000313" key="5">
    <source>
        <dbReference type="Proteomes" id="UP000235392"/>
    </source>
</evidence>
<evidence type="ECO:0000313" key="4">
    <source>
        <dbReference type="Proteomes" id="UP000235388"/>
    </source>
</evidence>
<dbReference type="Proteomes" id="UP000235392">
    <property type="component" value="Unassembled WGS sequence"/>
</dbReference>
<reference evidence="4 5" key="1">
    <citation type="submission" date="2017-11" db="EMBL/GenBank/DDBJ databases">
        <title>De novo assembly and phasing of dikaryotic genomes from two isolates of Puccinia coronata f. sp. avenae, the causal agent of oat crown rust.</title>
        <authorList>
            <person name="Miller M.E."/>
            <person name="Zhang Y."/>
            <person name="Omidvar V."/>
            <person name="Sperschneider J."/>
            <person name="Schwessinger B."/>
            <person name="Raley C."/>
            <person name="Palmer J.M."/>
            <person name="Garnica D."/>
            <person name="Upadhyaya N."/>
            <person name="Rathjen J."/>
            <person name="Taylor J.M."/>
            <person name="Park R.F."/>
            <person name="Dodds P.N."/>
            <person name="Hirsch C.D."/>
            <person name="Kianian S.F."/>
            <person name="Figueroa M."/>
        </authorList>
    </citation>
    <scope>NUCLEOTIDE SEQUENCE [LARGE SCALE GENOMIC DNA]</scope>
    <source>
        <strain evidence="3">12NC29</strain>
        <strain evidence="2">12SD80</strain>
    </source>
</reference>